<dbReference type="KEGG" id="fwa:DCMF_11550"/>
<dbReference type="Gene3D" id="3.30.70.1710">
    <property type="match status" value="1"/>
</dbReference>
<evidence type="ECO:0000256" key="2">
    <source>
        <dbReference type="ARBA" id="ARBA00024446"/>
    </source>
</evidence>
<evidence type="ECO:0000259" key="3">
    <source>
        <dbReference type="SMART" id="SM00877"/>
    </source>
</evidence>
<keyword evidence="2" id="KW-1283">Bacterial microcompartment</keyword>
<accession>A0A3G1KS87</accession>
<feature type="domain" description="Bacterial microcompartment" evidence="3">
    <location>
        <begin position="34"/>
        <end position="99"/>
    </location>
</feature>
<sequence>MAVKIQFIKSPSPGTMGILARRRTGHAEALPSPGAVGLVQGALADMIAAADIAEKAAQVEVEEIRGVCPQHVTLIGIFGEIADVDAALKAVSGYFSSDIRE</sequence>
<evidence type="ECO:0000256" key="1">
    <source>
        <dbReference type="ARBA" id="ARBA00024322"/>
    </source>
</evidence>
<comment type="subcellular location">
    <subcellularLocation>
        <location evidence="1">Bacterial microcompartment</location>
    </subcellularLocation>
</comment>
<dbReference type="EMBL" id="CP017634">
    <property type="protein sequence ID" value="ATW25318.1"/>
    <property type="molecule type" value="Genomic_DNA"/>
</dbReference>
<gene>
    <name evidence="4" type="ORF">DCMF_11550</name>
</gene>
<dbReference type="Pfam" id="PF00936">
    <property type="entry name" value="BMC"/>
    <property type="match status" value="1"/>
</dbReference>
<name>A0A3G1KS87_FORW1</name>
<keyword evidence="5" id="KW-1185">Reference proteome</keyword>
<evidence type="ECO:0000313" key="4">
    <source>
        <dbReference type="EMBL" id="ATW25318.1"/>
    </source>
</evidence>
<proteinExistence type="predicted"/>
<dbReference type="InterPro" id="IPR037233">
    <property type="entry name" value="CcmK-like_sf"/>
</dbReference>
<dbReference type="AlphaFoldDB" id="A0A3G1KS87"/>
<dbReference type="GO" id="GO:0031469">
    <property type="term" value="C:bacterial microcompartment"/>
    <property type="evidence" value="ECO:0007669"/>
    <property type="project" value="UniProtKB-SubCell"/>
</dbReference>
<reference evidence="4 5" key="1">
    <citation type="submission" date="2016-10" db="EMBL/GenBank/DDBJ databases">
        <title>Complete Genome Sequence of Peptococcaceae strain DCMF.</title>
        <authorList>
            <person name="Edwards R.J."/>
            <person name="Holland S.I."/>
            <person name="Deshpande N.P."/>
            <person name="Wong Y.K."/>
            <person name="Ertan H."/>
            <person name="Manefield M."/>
            <person name="Russell T.L."/>
            <person name="Lee M.J."/>
        </authorList>
    </citation>
    <scope>NUCLEOTIDE SEQUENCE [LARGE SCALE GENOMIC DNA]</scope>
    <source>
        <strain evidence="4 5">DCMF</strain>
    </source>
</reference>
<dbReference type="RefSeq" id="WP_418219632.1">
    <property type="nucleotide sequence ID" value="NZ_CP017634.1"/>
</dbReference>
<dbReference type="InterPro" id="IPR000249">
    <property type="entry name" value="BMC_dom"/>
</dbReference>
<protein>
    <submittedName>
        <fullName evidence="4">BMC domain protein</fullName>
    </submittedName>
</protein>
<evidence type="ECO:0000313" key="5">
    <source>
        <dbReference type="Proteomes" id="UP000323521"/>
    </source>
</evidence>
<organism evidence="4 5">
    <name type="scientific">Formimonas warabiya</name>
    <dbReference type="NCBI Taxonomy" id="1761012"/>
    <lineage>
        <taxon>Bacteria</taxon>
        <taxon>Bacillati</taxon>
        <taxon>Bacillota</taxon>
        <taxon>Clostridia</taxon>
        <taxon>Eubacteriales</taxon>
        <taxon>Peptococcaceae</taxon>
        <taxon>Candidatus Formimonas</taxon>
    </lineage>
</organism>
<dbReference type="SUPFAM" id="SSF143414">
    <property type="entry name" value="CcmK-like"/>
    <property type="match status" value="1"/>
</dbReference>
<dbReference type="SMART" id="SM00877">
    <property type="entry name" value="BMC"/>
    <property type="match status" value="1"/>
</dbReference>
<dbReference type="Proteomes" id="UP000323521">
    <property type="component" value="Chromosome"/>
</dbReference>